<dbReference type="GO" id="GO:0005524">
    <property type="term" value="F:ATP binding"/>
    <property type="evidence" value="ECO:0007669"/>
    <property type="project" value="InterPro"/>
</dbReference>
<dbReference type="InterPro" id="IPR054289">
    <property type="entry name" value="DUF7025"/>
</dbReference>
<dbReference type="CDD" id="cd19481">
    <property type="entry name" value="RecA-like_protease"/>
    <property type="match status" value="1"/>
</dbReference>
<dbReference type="Proteomes" id="UP001152533">
    <property type="component" value="Unassembled WGS sequence"/>
</dbReference>
<dbReference type="InterPro" id="IPR003593">
    <property type="entry name" value="AAA+_ATPase"/>
</dbReference>
<gene>
    <name evidence="4" type="ORF">CGXH109_LOCUS102757</name>
</gene>
<dbReference type="Pfam" id="PF22942">
    <property type="entry name" value="DUF7025"/>
    <property type="match status" value="1"/>
</dbReference>
<organism evidence="4 5">
    <name type="scientific">Colletotrichum noveboracense</name>
    <dbReference type="NCBI Taxonomy" id="2664923"/>
    <lineage>
        <taxon>Eukaryota</taxon>
        <taxon>Fungi</taxon>
        <taxon>Dikarya</taxon>
        <taxon>Ascomycota</taxon>
        <taxon>Pezizomycotina</taxon>
        <taxon>Sordariomycetes</taxon>
        <taxon>Hypocreomycetidae</taxon>
        <taxon>Glomerellales</taxon>
        <taxon>Glomerellaceae</taxon>
        <taxon>Colletotrichum</taxon>
        <taxon>Colletotrichum gloeosporioides species complex</taxon>
    </lineage>
</organism>
<evidence type="ECO:0000313" key="4">
    <source>
        <dbReference type="EMBL" id="CAI0651082.1"/>
    </source>
</evidence>
<feature type="compositionally biased region" description="Polar residues" evidence="2">
    <location>
        <begin position="1"/>
        <end position="30"/>
    </location>
</feature>
<keyword evidence="5" id="KW-1185">Reference proteome</keyword>
<proteinExistence type="predicted"/>
<dbReference type="Gene3D" id="3.40.50.300">
    <property type="entry name" value="P-loop containing nucleotide triphosphate hydrolases"/>
    <property type="match status" value="1"/>
</dbReference>
<dbReference type="InterPro" id="IPR027417">
    <property type="entry name" value="P-loop_NTPase"/>
</dbReference>
<dbReference type="SUPFAM" id="SSF52540">
    <property type="entry name" value="P-loop containing nucleoside triphosphate hydrolases"/>
    <property type="match status" value="1"/>
</dbReference>
<feature type="domain" description="AAA+ ATPase" evidence="3">
    <location>
        <begin position="810"/>
        <end position="937"/>
    </location>
</feature>
<dbReference type="PANTHER" id="PTHR46411">
    <property type="entry name" value="FAMILY ATPASE, PUTATIVE-RELATED"/>
    <property type="match status" value="1"/>
</dbReference>
<sequence>MMTSMGPSFGSNAAQSSNTGQGPDAGQTNPDGCDHFSHHTISADNTDPAVVGKRLISAAGSQRFQQQSQNERLKSTDNNEQARDRSASPNLKDVRGHMDPQMAPHFFKRMADMDGNMVPNPQINGMRPPSSHPGQNFNGQMNPQQMMAARQLQQEQHAAMQKRQQLEANEHSHQYSIPQLDREPPKNQIQDHVSSSTQQATWNAGKTSVSGLSVQQSFLGITNINSAQPRDTSEIRAHKKESDICSDATTLWPNNNGVVDMPTVTGERVKILQMEPTRGEGSSGQSTGASKGVKLSRGSESSRDILVDPKQLLLDESYLVRDLKRQIQDLQQQNKRMKSSAPGPNHATWQVLHCILNDEEYEDSDAEDAVEESVFLAEPSWEMTRHLPIPDADAYVYRQPNIAFVIYNYYTAGHRKSEARLAAHNDQPLPRTSPSRQSIRLVSTDMIAAVEEFLGLQPHFRREFANLNLRSLMKAPYLWWYRYRGSRMPDLLSATKLELFRLLTAWIDENYDDLYTRVDAQISRGMVSYVSMDFLFQPGQILVSNALDGVECHLATSWAERKTNHKTRRPLLEFGTENQRVSKEDQDSKEWSWAIKAWSYCYDGAVRKEAKTLDINLCTGTTEEEVSIKSLNVVPLRFLGEDIRIMLEKRGRVFWECLKRKLVSYRDEKSDFSQSVCFICTSCIDRSILLTKRKQASRFMVDYQTYEKLHPKARHPTYSGGRPLPPVDFGKDGPPKGPELMLLPNEVFGFELRKKKWEKLKVDDIREVSWNRRAFDHLVARKETKEILQALITSQISAEKGTDVIANKGNGLIILLHGGPGTGKTFTAESVAEMAERPLYPVTCGDIGTKPEQVEAYLESVFYLGKLWGCVVLLDEAEVFLEQRTLSDLDRNALVSVFLRALEYYEGILILTSNRVGTFDEAFKSRIQLALHYEPLQRSHRKQIWTNFFDRLGPIEEGYIDFPDIERHFGTLSEQIRNAIITARQLAQYKKEIMTFRHLRHAIEVTGEFDNYLKGIRQGFADEELARDGGIR</sequence>
<dbReference type="SMART" id="SM00382">
    <property type="entry name" value="AAA"/>
    <property type="match status" value="1"/>
</dbReference>
<protein>
    <recommendedName>
        <fullName evidence="3">AAA+ ATPase domain-containing protein</fullName>
    </recommendedName>
</protein>
<feature type="region of interest" description="Disordered" evidence="2">
    <location>
        <begin position="1"/>
        <end position="47"/>
    </location>
</feature>
<dbReference type="PANTHER" id="PTHR46411:SF2">
    <property type="entry name" value="AAA+ ATPASE DOMAIN-CONTAINING PROTEIN"/>
    <property type="match status" value="1"/>
</dbReference>
<dbReference type="Pfam" id="PF00004">
    <property type="entry name" value="AAA"/>
    <property type="match status" value="1"/>
</dbReference>
<feature type="compositionally biased region" description="Basic and acidic residues" evidence="2">
    <location>
        <begin position="71"/>
        <end position="98"/>
    </location>
</feature>
<feature type="compositionally biased region" description="Polar residues" evidence="2">
    <location>
        <begin position="60"/>
        <end position="70"/>
    </location>
</feature>
<feature type="coiled-coil region" evidence="1">
    <location>
        <begin position="313"/>
        <end position="340"/>
    </location>
</feature>
<evidence type="ECO:0000313" key="5">
    <source>
        <dbReference type="Proteomes" id="UP001152533"/>
    </source>
</evidence>
<reference evidence="4" key="1">
    <citation type="submission" date="2022-08" db="EMBL/GenBank/DDBJ databases">
        <authorList>
            <person name="Giroux E."/>
            <person name="Giroux E."/>
        </authorList>
    </citation>
    <scope>NUCLEOTIDE SEQUENCE</scope>
    <source>
        <strain evidence="4">H1091258</strain>
    </source>
</reference>
<evidence type="ECO:0000256" key="2">
    <source>
        <dbReference type="SAM" id="MobiDB-lite"/>
    </source>
</evidence>
<feature type="region of interest" description="Disordered" evidence="2">
    <location>
        <begin position="60"/>
        <end position="99"/>
    </location>
</feature>
<dbReference type="InterPro" id="IPR003959">
    <property type="entry name" value="ATPase_AAA_core"/>
</dbReference>
<keyword evidence="1" id="KW-0175">Coiled coil</keyword>
<feature type="region of interest" description="Disordered" evidence="2">
    <location>
        <begin position="275"/>
        <end position="302"/>
    </location>
</feature>
<comment type="caution">
    <text evidence="4">The sequence shown here is derived from an EMBL/GenBank/DDBJ whole genome shotgun (WGS) entry which is preliminary data.</text>
</comment>
<dbReference type="GO" id="GO:0016887">
    <property type="term" value="F:ATP hydrolysis activity"/>
    <property type="evidence" value="ECO:0007669"/>
    <property type="project" value="InterPro"/>
</dbReference>
<name>A0A9W4S250_9PEZI</name>
<evidence type="ECO:0000256" key="1">
    <source>
        <dbReference type="SAM" id="Coils"/>
    </source>
</evidence>
<evidence type="ECO:0000259" key="3">
    <source>
        <dbReference type="SMART" id="SM00382"/>
    </source>
</evidence>
<accession>A0A9W4S250</accession>
<dbReference type="EMBL" id="CAMGZC010001001">
    <property type="protein sequence ID" value="CAI0651082.1"/>
    <property type="molecule type" value="Genomic_DNA"/>
</dbReference>
<dbReference type="AlphaFoldDB" id="A0A9W4S250"/>